<evidence type="ECO:0000313" key="1">
    <source>
        <dbReference type="EMBL" id="KAK7464211.1"/>
    </source>
</evidence>
<dbReference type="EMBL" id="JBANRG010000008">
    <property type="protein sequence ID" value="KAK7464211.1"/>
    <property type="molecule type" value="Genomic_DNA"/>
</dbReference>
<evidence type="ECO:0008006" key="3">
    <source>
        <dbReference type="Google" id="ProtNLM"/>
    </source>
</evidence>
<organism evidence="1 2">
    <name type="scientific">Marasmiellus scandens</name>
    <dbReference type="NCBI Taxonomy" id="2682957"/>
    <lineage>
        <taxon>Eukaryota</taxon>
        <taxon>Fungi</taxon>
        <taxon>Dikarya</taxon>
        <taxon>Basidiomycota</taxon>
        <taxon>Agaricomycotina</taxon>
        <taxon>Agaricomycetes</taxon>
        <taxon>Agaricomycetidae</taxon>
        <taxon>Agaricales</taxon>
        <taxon>Marasmiineae</taxon>
        <taxon>Omphalotaceae</taxon>
        <taxon>Marasmiellus</taxon>
    </lineage>
</organism>
<dbReference type="Gene3D" id="2.60.120.260">
    <property type="entry name" value="Galactose-binding domain-like"/>
    <property type="match status" value="1"/>
</dbReference>
<proteinExistence type="predicted"/>
<keyword evidence="2" id="KW-1185">Reference proteome</keyword>
<protein>
    <recommendedName>
        <fullName evidence="3">PA14 domain-containing protein</fullName>
    </recommendedName>
</protein>
<name>A0ABR1JMM6_9AGAR</name>
<sequence>MDSIPYNVTLSSQTASILYLPRRDVDLDMGWNVSYDTILSNAGSGYPQGFGNNFHRTSFAGATMEFQWTGTAVYLYGTASPGSYEISVDDVNLDLEENASSQDVLGSKSGLAYRNHKVRLTVVGGSQVVFRYAEVTIGMGDSGYVITWLRYVPFLTSSLKVQSRESKYSLCE</sequence>
<comment type="caution">
    <text evidence="1">The sequence shown here is derived from an EMBL/GenBank/DDBJ whole genome shotgun (WGS) entry which is preliminary data.</text>
</comment>
<evidence type="ECO:0000313" key="2">
    <source>
        <dbReference type="Proteomes" id="UP001498398"/>
    </source>
</evidence>
<reference evidence="1 2" key="1">
    <citation type="submission" date="2024-01" db="EMBL/GenBank/DDBJ databases">
        <title>A draft genome for the cacao thread blight pathogen Marasmiellus scandens.</title>
        <authorList>
            <person name="Baruah I.K."/>
            <person name="Leung J."/>
            <person name="Bukari Y."/>
            <person name="Amoako-Attah I."/>
            <person name="Meinhardt L.W."/>
            <person name="Bailey B.A."/>
            <person name="Cohen S.P."/>
        </authorList>
    </citation>
    <scope>NUCLEOTIDE SEQUENCE [LARGE SCALE GENOMIC DNA]</scope>
    <source>
        <strain evidence="1 2">GH-19</strain>
    </source>
</reference>
<dbReference type="Proteomes" id="UP001498398">
    <property type="component" value="Unassembled WGS sequence"/>
</dbReference>
<gene>
    <name evidence="1" type="ORF">VKT23_006377</name>
</gene>
<accession>A0ABR1JMM6</accession>